<dbReference type="Proteomes" id="UP000324233">
    <property type="component" value="Chromosome"/>
</dbReference>
<keyword evidence="6" id="KW-0472">Membrane</keyword>
<comment type="subcellular location">
    <subcellularLocation>
        <location evidence="1">Cell membrane</location>
        <topology evidence="1">Multi-pass membrane protein</topology>
    </subcellularLocation>
</comment>
<dbReference type="CDD" id="cd01127">
    <property type="entry name" value="TrwB_TraG_TraD_VirD4"/>
    <property type="match status" value="1"/>
</dbReference>
<evidence type="ECO:0000313" key="7">
    <source>
        <dbReference type="EMBL" id="QEH36474.1"/>
    </source>
</evidence>
<keyword evidence="8" id="KW-1185">Reference proteome</keyword>
<name>A0A5B9W8B3_9BACT</name>
<reference evidence="7 8" key="1">
    <citation type="submission" date="2019-08" db="EMBL/GenBank/DDBJ databases">
        <title>Deep-cultivation of Planctomycetes and their phenomic and genomic characterization uncovers novel biology.</title>
        <authorList>
            <person name="Wiegand S."/>
            <person name="Jogler M."/>
            <person name="Boedeker C."/>
            <person name="Pinto D."/>
            <person name="Vollmers J."/>
            <person name="Rivas-Marin E."/>
            <person name="Kohn T."/>
            <person name="Peeters S.H."/>
            <person name="Heuer A."/>
            <person name="Rast P."/>
            <person name="Oberbeckmann S."/>
            <person name="Bunk B."/>
            <person name="Jeske O."/>
            <person name="Meyerdierks A."/>
            <person name="Storesund J.E."/>
            <person name="Kallscheuer N."/>
            <person name="Luecker S."/>
            <person name="Lage O.M."/>
            <person name="Pohl T."/>
            <person name="Merkel B.J."/>
            <person name="Hornburger P."/>
            <person name="Mueller R.-W."/>
            <person name="Bruemmer F."/>
            <person name="Labrenz M."/>
            <person name="Spormann A.M."/>
            <person name="Op den Camp H."/>
            <person name="Overmann J."/>
            <person name="Amann R."/>
            <person name="Jetten M.S.M."/>
            <person name="Mascher T."/>
            <person name="Medema M.H."/>
            <person name="Devos D.P."/>
            <person name="Kaster A.-K."/>
            <person name="Ovreas L."/>
            <person name="Rohde M."/>
            <person name="Galperin M.Y."/>
            <person name="Jogler C."/>
        </authorList>
    </citation>
    <scope>NUCLEOTIDE SEQUENCE [LARGE SCALE GENOMIC DNA]</scope>
    <source>
        <strain evidence="7 8">OJF2</strain>
    </source>
</reference>
<dbReference type="InterPro" id="IPR003688">
    <property type="entry name" value="TraG/VirD4"/>
</dbReference>
<sequence length="419" mass="45595">MRGIPLGWESNSPSVFGFDRPASSSGEIICYDGDAPLCAIAPTGSGKGRDLLIPLLLTYPGPLIVVDLKGELSAVTARARLELGQSVHVLDPFGVTGRESDRLNPFDLFSLEGSMLEPDAEMIASLLGDGHASKDPFWSDTASGLIAGLIAYVATCPPPEPRNMKALRSLLYSDDTTYALAVLLDTKGKAMPSYAYAEISAFLQHADPPTRPSVLATARSYLKAMNTDQVSACLGDSTVSLRGVVEGSPQTVYLTIPPEKLRSHRCLLRAWVAVLLTAVMRRREIPDRRTLFVLDEAAQLGTFDPLLTAATLLRGYGVQLVSVWQDLAQMKSLYPQDWSSILNNSAVLLAFGFGHYSACRDYAEVLGLDAGDLMRLAPDEAALSVRGEGTRKVRRLNYLRDAMFQGLADPNPYYRRHSR</sequence>
<keyword evidence="5" id="KW-1133">Transmembrane helix</keyword>
<evidence type="ECO:0000256" key="6">
    <source>
        <dbReference type="ARBA" id="ARBA00023136"/>
    </source>
</evidence>
<protein>
    <submittedName>
        <fullName evidence="7">Conjugal transfer protein TraG</fullName>
    </submittedName>
</protein>
<evidence type="ECO:0000256" key="5">
    <source>
        <dbReference type="ARBA" id="ARBA00022989"/>
    </source>
</evidence>
<dbReference type="GO" id="GO:0005886">
    <property type="term" value="C:plasma membrane"/>
    <property type="evidence" value="ECO:0007669"/>
    <property type="project" value="UniProtKB-SubCell"/>
</dbReference>
<proteinExistence type="inferred from homology"/>
<comment type="similarity">
    <text evidence="2">Belongs to the VirD4/TraG family.</text>
</comment>
<gene>
    <name evidence="7" type="primary">traG_1</name>
    <name evidence="7" type="ORF">OJF2_50380</name>
</gene>
<keyword evidence="3" id="KW-1003">Cell membrane</keyword>
<dbReference type="PANTHER" id="PTHR37937">
    <property type="entry name" value="CONJUGATIVE TRANSFER: DNA TRANSPORT"/>
    <property type="match status" value="1"/>
</dbReference>
<evidence type="ECO:0000256" key="1">
    <source>
        <dbReference type="ARBA" id="ARBA00004651"/>
    </source>
</evidence>
<dbReference type="Gene3D" id="3.40.50.300">
    <property type="entry name" value="P-loop containing nucleotide triphosphate hydrolases"/>
    <property type="match status" value="1"/>
</dbReference>
<dbReference type="Pfam" id="PF02534">
    <property type="entry name" value="T4SS-DNA_transf"/>
    <property type="match status" value="1"/>
</dbReference>
<keyword evidence="4" id="KW-0812">Transmembrane</keyword>
<dbReference type="RefSeq" id="WP_148596160.1">
    <property type="nucleotide sequence ID" value="NZ_CP042997.1"/>
</dbReference>
<evidence type="ECO:0000256" key="4">
    <source>
        <dbReference type="ARBA" id="ARBA00022692"/>
    </source>
</evidence>
<dbReference type="AlphaFoldDB" id="A0A5B9W8B3"/>
<dbReference type="PANTHER" id="PTHR37937:SF1">
    <property type="entry name" value="CONJUGATIVE TRANSFER: DNA TRANSPORT"/>
    <property type="match status" value="1"/>
</dbReference>
<evidence type="ECO:0000313" key="8">
    <source>
        <dbReference type="Proteomes" id="UP000324233"/>
    </source>
</evidence>
<evidence type="ECO:0000256" key="3">
    <source>
        <dbReference type="ARBA" id="ARBA00022475"/>
    </source>
</evidence>
<dbReference type="KEGG" id="agv:OJF2_50380"/>
<dbReference type="OrthoDB" id="9766496at2"/>
<dbReference type="SUPFAM" id="SSF52540">
    <property type="entry name" value="P-loop containing nucleoside triphosphate hydrolases"/>
    <property type="match status" value="1"/>
</dbReference>
<evidence type="ECO:0000256" key="2">
    <source>
        <dbReference type="ARBA" id="ARBA00008806"/>
    </source>
</evidence>
<dbReference type="EMBL" id="CP042997">
    <property type="protein sequence ID" value="QEH36474.1"/>
    <property type="molecule type" value="Genomic_DNA"/>
</dbReference>
<dbReference type="InterPro" id="IPR051539">
    <property type="entry name" value="T4SS-coupling_protein"/>
</dbReference>
<organism evidence="7 8">
    <name type="scientific">Aquisphaera giovannonii</name>
    <dbReference type="NCBI Taxonomy" id="406548"/>
    <lineage>
        <taxon>Bacteria</taxon>
        <taxon>Pseudomonadati</taxon>
        <taxon>Planctomycetota</taxon>
        <taxon>Planctomycetia</taxon>
        <taxon>Isosphaerales</taxon>
        <taxon>Isosphaeraceae</taxon>
        <taxon>Aquisphaera</taxon>
    </lineage>
</organism>
<accession>A0A5B9W8B3</accession>
<dbReference type="InterPro" id="IPR027417">
    <property type="entry name" value="P-loop_NTPase"/>
</dbReference>